<evidence type="ECO:0000313" key="1">
    <source>
        <dbReference type="EMBL" id="ART30935.1"/>
    </source>
</evidence>
<sequence>MNQPSEVCYLKSTCVPPLEKSPELSLFCKTMQMIGLGSEVGAHLE</sequence>
<accession>A0A1Y0B0H7</accession>
<dbReference type="EMBL" id="KY774314">
    <property type="protein sequence ID" value="ART30935.1"/>
    <property type="molecule type" value="Genomic_DNA"/>
</dbReference>
<reference evidence="1" key="1">
    <citation type="submission" date="2017-03" db="EMBL/GenBank/DDBJ databases">
        <title>The mitochondrial genome of the carnivorous plant Utricularia reniformis (Lentibulariaceae): structure, comparative analysis and evolutionary landmarks.</title>
        <authorList>
            <person name="Silva S.R."/>
            <person name="Alvarenga D.O."/>
            <person name="Michael T.P."/>
            <person name="Miranda V.F.O."/>
            <person name="Varani A.M."/>
        </authorList>
    </citation>
    <scope>NUCLEOTIDE SEQUENCE</scope>
</reference>
<proteinExistence type="predicted"/>
<protein>
    <submittedName>
        <fullName evidence="1">Uncharacterized protein</fullName>
    </submittedName>
</protein>
<name>A0A1Y0B0H7_9LAMI</name>
<keyword evidence="1" id="KW-0496">Mitochondrion</keyword>
<organism evidence="1">
    <name type="scientific">Utricularia reniformis</name>
    <dbReference type="NCBI Taxonomy" id="192314"/>
    <lineage>
        <taxon>Eukaryota</taxon>
        <taxon>Viridiplantae</taxon>
        <taxon>Streptophyta</taxon>
        <taxon>Embryophyta</taxon>
        <taxon>Tracheophyta</taxon>
        <taxon>Spermatophyta</taxon>
        <taxon>Magnoliopsida</taxon>
        <taxon>eudicotyledons</taxon>
        <taxon>Gunneridae</taxon>
        <taxon>Pentapetalae</taxon>
        <taxon>asterids</taxon>
        <taxon>lamiids</taxon>
        <taxon>Lamiales</taxon>
        <taxon>Lentibulariaceae</taxon>
        <taxon>Utricularia</taxon>
    </lineage>
</organism>
<geneLocation type="mitochondrion" evidence="1"/>
<dbReference type="AlphaFoldDB" id="A0A1Y0B0H7"/>
<gene>
    <name evidence="1" type="ORF">AEK19_MT0687</name>
</gene>